<dbReference type="RefSeq" id="WP_221446508.1">
    <property type="nucleotide sequence ID" value="NZ_JACHJT010000003.1"/>
</dbReference>
<dbReference type="EMBL" id="JACHJT010000003">
    <property type="protein sequence ID" value="MBB4935660.1"/>
    <property type="molecule type" value="Genomic_DNA"/>
</dbReference>
<comment type="caution">
    <text evidence="1">The sequence shown here is derived from an EMBL/GenBank/DDBJ whole genome shotgun (WGS) entry which is preliminary data.</text>
</comment>
<protein>
    <recommendedName>
        <fullName evidence="3">Phage terminase large subunit-like protein</fullName>
    </recommendedName>
</protein>
<keyword evidence="2" id="KW-1185">Reference proteome</keyword>
<evidence type="ECO:0008006" key="3">
    <source>
        <dbReference type="Google" id="ProtNLM"/>
    </source>
</evidence>
<proteinExistence type="predicted"/>
<evidence type="ECO:0000313" key="1">
    <source>
        <dbReference type="EMBL" id="MBB4935660.1"/>
    </source>
</evidence>
<gene>
    <name evidence="1" type="ORF">F4561_006569</name>
</gene>
<sequence>MSGALLVDGQRIALAADGIPEGWPSDHGIATIGLDVLAWAEAMLGQPDGESAGEPWRWTQAQGRVVAWWFAVDGPGRWIYRRGQIVMPKGSGKSPLAAALSCCALAGPVVYDGRDARGEAVGRPRASPHIQLAAVSQDQTDNTMSLVLGMLREGAAADEVPGLDLGLSRVRTRAGILQPVTASAATREGQRLTDAIMDEPHLWTDTNGGSRLAATLRRNLGKMGGRSLETTNAWTPGEDSVAELTAAYADKIAEGQAVDVGLMRYHPKAVVRDLSDVDALRAGLVELYADSPWVDIDRVIAEVHDLGTHPADARRFYLNEVAVAEDSLIAPHEWDACRVDELLVDGDTVVLGFDGAIREDATALVACRVSDRLMQPLGIWERPSGPAGDGWEVDRVAVDEAVRLAFERYHVVAFYADVEHWSSYIDAWAGTWREDLIIKASPTSEIGWDMRGRLQTSTLANERLAAAVADTSIRHTGNAQHRRHVLNARRRVNRYGVSFGKERRNSPRKVDGWAATLLADMARHDLLMSPAWKKYIAGPKKKSGRVIAWG</sequence>
<name>A0A7W7RP98_9ACTN</name>
<dbReference type="Proteomes" id="UP000523007">
    <property type="component" value="Unassembled WGS sequence"/>
</dbReference>
<dbReference type="AlphaFoldDB" id="A0A7W7RP98"/>
<evidence type="ECO:0000313" key="2">
    <source>
        <dbReference type="Proteomes" id="UP000523007"/>
    </source>
</evidence>
<accession>A0A7W7RP98</accession>
<reference evidence="1 2" key="1">
    <citation type="submission" date="2020-08" db="EMBL/GenBank/DDBJ databases">
        <title>Sequencing the genomes of 1000 actinobacteria strains.</title>
        <authorList>
            <person name="Klenk H.-P."/>
        </authorList>
    </citation>
    <scope>NUCLEOTIDE SEQUENCE [LARGE SCALE GENOMIC DNA]</scope>
    <source>
        <strain evidence="1 2">DSM 102030</strain>
    </source>
</reference>
<organism evidence="1 2">
    <name type="scientific">Lipingzhangella halophila</name>
    <dbReference type="NCBI Taxonomy" id="1783352"/>
    <lineage>
        <taxon>Bacteria</taxon>
        <taxon>Bacillati</taxon>
        <taxon>Actinomycetota</taxon>
        <taxon>Actinomycetes</taxon>
        <taxon>Streptosporangiales</taxon>
        <taxon>Nocardiopsidaceae</taxon>
        <taxon>Lipingzhangella</taxon>
    </lineage>
</organism>